<protein>
    <submittedName>
        <fullName evidence="1">Uncharacterized protein</fullName>
    </submittedName>
</protein>
<sequence length="71" mass="8250">MASILDENPGFVGSFCDDKPSKEEKLHRRHRREKLEKAMEKRANFSEADFAAEEARIAEQIAEWERTRDAA</sequence>
<comment type="caution">
    <text evidence="1">The sequence shown here is derived from an EMBL/GenBank/DDBJ whole genome shotgun (WGS) entry which is preliminary data.</text>
</comment>
<evidence type="ECO:0000313" key="1">
    <source>
        <dbReference type="EMBL" id="MEX5726676.1"/>
    </source>
</evidence>
<accession>A0ABV3XMY8</accession>
<keyword evidence="2" id="KW-1185">Reference proteome</keyword>
<organism evidence="1 2">
    <name type="scientific">Rhodovulum iodosum</name>
    <dbReference type="NCBI Taxonomy" id="68291"/>
    <lineage>
        <taxon>Bacteria</taxon>
        <taxon>Pseudomonadati</taxon>
        <taxon>Pseudomonadota</taxon>
        <taxon>Alphaproteobacteria</taxon>
        <taxon>Rhodobacterales</taxon>
        <taxon>Paracoccaceae</taxon>
        <taxon>Rhodovulum</taxon>
    </lineage>
</organism>
<dbReference type="EMBL" id="JBEHHI010000001">
    <property type="protein sequence ID" value="MEX5726676.1"/>
    <property type="molecule type" value="Genomic_DNA"/>
</dbReference>
<dbReference type="Proteomes" id="UP001560019">
    <property type="component" value="Unassembled WGS sequence"/>
</dbReference>
<name>A0ABV3XMY8_9RHOB</name>
<evidence type="ECO:0000313" key="2">
    <source>
        <dbReference type="Proteomes" id="UP001560019"/>
    </source>
</evidence>
<proteinExistence type="predicted"/>
<reference evidence="1 2" key="1">
    <citation type="submission" date="2024-06" db="EMBL/GenBank/DDBJ databases">
        <title>Genome of Rhodovulum iodosum, a marine photoferrotroph.</title>
        <authorList>
            <person name="Bianchini G."/>
            <person name="Nikeleit V."/>
            <person name="Kappler A."/>
            <person name="Bryce C."/>
            <person name="Sanchez-Baracaldo P."/>
        </authorList>
    </citation>
    <scope>NUCLEOTIDE SEQUENCE [LARGE SCALE GENOMIC DNA]</scope>
    <source>
        <strain evidence="1 2">UT/N1</strain>
    </source>
</reference>
<dbReference type="RefSeq" id="WP_125403962.1">
    <property type="nucleotide sequence ID" value="NZ_JBEHHI010000001.1"/>
</dbReference>
<gene>
    <name evidence="1" type="ORF">Ga0609869_000029</name>
</gene>